<dbReference type="SUPFAM" id="SSF50630">
    <property type="entry name" value="Acid proteases"/>
    <property type="match status" value="1"/>
</dbReference>
<keyword evidence="4" id="KW-1185">Reference proteome</keyword>
<dbReference type="Pfam" id="PF00026">
    <property type="entry name" value="Asp"/>
    <property type="match status" value="1"/>
</dbReference>
<feature type="non-terminal residue" evidence="3">
    <location>
        <position position="227"/>
    </location>
</feature>
<organism evidence="3 4">
    <name type="scientific">Basidiobolus ranarum</name>
    <dbReference type="NCBI Taxonomy" id="34480"/>
    <lineage>
        <taxon>Eukaryota</taxon>
        <taxon>Fungi</taxon>
        <taxon>Fungi incertae sedis</taxon>
        <taxon>Zoopagomycota</taxon>
        <taxon>Entomophthoromycotina</taxon>
        <taxon>Basidiobolomycetes</taxon>
        <taxon>Basidiobolales</taxon>
        <taxon>Basidiobolaceae</taxon>
        <taxon>Basidiobolus</taxon>
    </lineage>
</organism>
<dbReference type="EMBL" id="JASJQH010005887">
    <property type="protein sequence ID" value="KAK9739243.1"/>
    <property type="molecule type" value="Genomic_DNA"/>
</dbReference>
<dbReference type="InterPro" id="IPR021109">
    <property type="entry name" value="Peptidase_aspartic_dom_sf"/>
</dbReference>
<protein>
    <recommendedName>
        <fullName evidence="2">Peptidase A1 domain-containing protein</fullName>
    </recommendedName>
</protein>
<proteinExistence type="inferred from homology"/>
<dbReference type="PANTHER" id="PTHR47966:SF51">
    <property type="entry name" value="BETA-SITE APP-CLEAVING ENZYME, ISOFORM A-RELATED"/>
    <property type="match status" value="1"/>
</dbReference>
<name>A0ABR2WCA1_9FUNG</name>
<evidence type="ECO:0000259" key="2">
    <source>
        <dbReference type="PROSITE" id="PS51767"/>
    </source>
</evidence>
<accession>A0ABR2WCA1</accession>
<dbReference type="PROSITE" id="PS51767">
    <property type="entry name" value="PEPTIDASE_A1"/>
    <property type="match status" value="1"/>
</dbReference>
<evidence type="ECO:0000313" key="3">
    <source>
        <dbReference type="EMBL" id="KAK9739243.1"/>
    </source>
</evidence>
<gene>
    <name evidence="3" type="ORF">K7432_018397</name>
</gene>
<comment type="caution">
    <text evidence="3">The sequence shown here is derived from an EMBL/GenBank/DDBJ whole genome shotgun (WGS) entry which is preliminary data.</text>
</comment>
<dbReference type="Gene3D" id="2.40.70.10">
    <property type="entry name" value="Acid Proteases"/>
    <property type="match status" value="1"/>
</dbReference>
<reference evidence="3 4" key="1">
    <citation type="submission" date="2023-04" db="EMBL/GenBank/DDBJ databases">
        <title>Genome of Basidiobolus ranarum AG-B5.</title>
        <authorList>
            <person name="Stajich J.E."/>
            <person name="Carter-House D."/>
            <person name="Gryganskyi A."/>
        </authorList>
    </citation>
    <scope>NUCLEOTIDE SEQUENCE [LARGE SCALE GENOMIC DNA]</scope>
    <source>
        <strain evidence="3 4">AG-B5</strain>
    </source>
</reference>
<dbReference type="InterPro" id="IPR033121">
    <property type="entry name" value="PEPTIDASE_A1"/>
</dbReference>
<dbReference type="InterPro" id="IPR001461">
    <property type="entry name" value="Aspartic_peptidase_A1"/>
</dbReference>
<dbReference type="CDD" id="cd05471">
    <property type="entry name" value="pepsin_like"/>
    <property type="match status" value="1"/>
</dbReference>
<evidence type="ECO:0000256" key="1">
    <source>
        <dbReference type="ARBA" id="ARBA00007447"/>
    </source>
</evidence>
<dbReference type="Proteomes" id="UP001479436">
    <property type="component" value="Unassembled WGS sequence"/>
</dbReference>
<sequence length="227" mass="24125">MPSKVFKSKLFSKSRYDTIPIVMAKLIALVLALALVHPTIGVVIPHGCSSNGVYTLPIRRSIVYVPDTHHRRRLNPRAVENIPATNMLTHYTTSIGIGSPPTSYEVLIDTNSANTWIGAGKAYVPTSTSVKTSNSVSVSYDSGSFSGTEFTDTVTIGQNLVLQKQSIGVASKSQGFSGFDGVLGLGPADLTLGTLSPDSSSIIPTVVDTLFAQGTIPSDIFSIYFEP</sequence>
<dbReference type="PANTHER" id="PTHR47966">
    <property type="entry name" value="BETA-SITE APP-CLEAVING ENZYME, ISOFORM A-RELATED"/>
    <property type="match status" value="1"/>
</dbReference>
<comment type="similarity">
    <text evidence="1">Belongs to the peptidase A1 family.</text>
</comment>
<feature type="domain" description="Peptidase A1" evidence="2">
    <location>
        <begin position="91"/>
        <end position="227"/>
    </location>
</feature>
<dbReference type="InterPro" id="IPR034164">
    <property type="entry name" value="Pepsin-like_dom"/>
</dbReference>
<evidence type="ECO:0000313" key="4">
    <source>
        <dbReference type="Proteomes" id="UP001479436"/>
    </source>
</evidence>